<proteinExistence type="predicted"/>
<protein>
    <submittedName>
        <fullName evidence="3">SMI1/KNR4 family protein</fullName>
    </submittedName>
</protein>
<dbReference type="InterPro" id="IPR018958">
    <property type="entry name" value="Knr4/Smi1-like_dom"/>
</dbReference>
<evidence type="ECO:0000259" key="2">
    <source>
        <dbReference type="Pfam" id="PF09346"/>
    </source>
</evidence>
<gene>
    <name evidence="3" type="ORF">ACFSL2_17835</name>
</gene>
<dbReference type="EMBL" id="JBHUHF010000001">
    <property type="protein sequence ID" value="MFD2027375.1"/>
    <property type="molecule type" value="Genomic_DNA"/>
</dbReference>
<evidence type="ECO:0000256" key="1">
    <source>
        <dbReference type="SAM" id="MobiDB-lite"/>
    </source>
</evidence>
<name>A0ABW4V9U5_9MICO</name>
<keyword evidence="4" id="KW-1185">Reference proteome</keyword>
<feature type="domain" description="Knr4/Smi1-like" evidence="2">
    <location>
        <begin position="170"/>
        <end position="314"/>
    </location>
</feature>
<feature type="compositionally biased region" description="Polar residues" evidence="1">
    <location>
        <begin position="318"/>
        <end position="328"/>
    </location>
</feature>
<feature type="compositionally biased region" description="Basic and acidic residues" evidence="1">
    <location>
        <begin position="338"/>
        <end position="348"/>
    </location>
</feature>
<dbReference type="Pfam" id="PF09346">
    <property type="entry name" value="SMI1_KNR4"/>
    <property type="match status" value="1"/>
</dbReference>
<sequence>MSLTEWQTWEPFVDALRRSAPPGTKVSEFVGTVGRGTWQGTYRDDGDTEARRRHDRKLAREAARAGTRGPRADLDDALRAIAELTPDAERSVRVCAADRVEDDVVELITMPPAVVSGRYTPVLEVVLEPGALPAQYLEPIRPAPDAVPAGSADPDAVTRVVAERMPDAVGAAPEAIAAAEAALPGGVRLPEEVRALYAAARSGSLTLSPAEGLFGGFEIVPLNESLLREAFLPAARFDTWTADAGTFAPEDPAGRVRAAIGSPLWFPVGTDGAGNVYAADLAPGVHGHLGQIVFLDHELRAGAVYRAESLTALLVERTASSAEPSRGTSRAAPDPDDGTARSDHSARDEFLNLDPAGWTRRLAAGSVPATLKAAGLVPDGAHPPALPDVISAANGLLELRGLAPIDVTRLTRPERKGLLDRLFDR</sequence>
<feature type="compositionally biased region" description="Basic and acidic residues" evidence="1">
    <location>
        <begin position="42"/>
        <end position="63"/>
    </location>
</feature>
<dbReference type="RefSeq" id="WP_377199119.1">
    <property type="nucleotide sequence ID" value="NZ_JBHUHF010000001.1"/>
</dbReference>
<accession>A0ABW4V9U5</accession>
<feature type="region of interest" description="Disordered" evidence="1">
    <location>
        <begin position="38"/>
        <end position="70"/>
    </location>
</feature>
<comment type="caution">
    <text evidence="3">The sequence shown here is derived from an EMBL/GenBank/DDBJ whole genome shotgun (WGS) entry which is preliminary data.</text>
</comment>
<dbReference type="Proteomes" id="UP001597338">
    <property type="component" value="Unassembled WGS sequence"/>
</dbReference>
<evidence type="ECO:0000313" key="3">
    <source>
        <dbReference type="EMBL" id="MFD2027375.1"/>
    </source>
</evidence>
<reference evidence="4" key="1">
    <citation type="journal article" date="2019" name="Int. J. Syst. Evol. Microbiol.">
        <title>The Global Catalogue of Microorganisms (GCM) 10K type strain sequencing project: providing services to taxonomists for standard genome sequencing and annotation.</title>
        <authorList>
            <consortium name="The Broad Institute Genomics Platform"/>
            <consortium name="The Broad Institute Genome Sequencing Center for Infectious Disease"/>
            <person name="Wu L."/>
            <person name="Ma J."/>
        </authorList>
    </citation>
    <scope>NUCLEOTIDE SEQUENCE [LARGE SCALE GENOMIC DNA]</scope>
    <source>
        <strain evidence="4">CCM 7043</strain>
    </source>
</reference>
<organism evidence="3 4">
    <name type="scientific">Promicromonospora aerolata</name>
    <dbReference type="NCBI Taxonomy" id="195749"/>
    <lineage>
        <taxon>Bacteria</taxon>
        <taxon>Bacillati</taxon>
        <taxon>Actinomycetota</taxon>
        <taxon>Actinomycetes</taxon>
        <taxon>Micrococcales</taxon>
        <taxon>Promicromonosporaceae</taxon>
        <taxon>Promicromonospora</taxon>
    </lineage>
</organism>
<feature type="region of interest" description="Disordered" evidence="1">
    <location>
        <begin position="318"/>
        <end position="348"/>
    </location>
</feature>
<evidence type="ECO:0000313" key="4">
    <source>
        <dbReference type="Proteomes" id="UP001597338"/>
    </source>
</evidence>